<accession>A0A9W8HTV5</accession>
<comment type="caution">
    <text evidence="1">The sequence shown here is derived from an EMBL/GenBank/DDBJ whole genome shotgun (WGS) entry which is preliminary data.</text>
</comment>
<evidence type="ECO:0000313" key="2">
    <source>
        <dbReference type="Proteomes" id="UP001140094"/>
    </source>
</evidence>
<reference evidence="1" key="1">
    <citation type="submission" date="2022-07" db="EMBL/GenBank/DDBJ databases">
        <title>Phylogenomic reconstructions and comparative analyses of Kickxellomycotina fungi.</title>
        <authorList>
            <person name="Reynolds N.K."/>
            <person name="Stajich J.E."/>
            <person name="Barry K."/>
            <person name="Grigoriev I.V."/>
            <person name="Crous P."/>
            <person name="Smith M.E."/>
        </authorList>
    </citation>
    <scope>NUCLEOTIDE SEQUENCE</scope>
    <source>
        <strain evidence="1">NRRL 1565</strain>
    </source>
</reference>
<dbReference type="Proteomes" id="UP001140094">
    <property type="component" value="Unassembled WGS sequence"/>
</dbReference>
<organism evidence="1 2">
    <name type="scientific">Coemansia guatemalensis</name>
    <dbReference type="NCBI Taxonomy" id="2761395"/>
    <lineage>
        <taxon>Eukaryota</taxon>
        <taxon>Fungi</taxon>
        <taxon>Fungi incertae sedis</taxon>
        <taxon>Zoopagomycota</taxon>
        <taxon>Kickxellomycotina</taxon>
        <taxon>Kickxellomycetes</taxon>
        <taxon>Kickxellales</taxon>
        <taxon>Kickxellaceae</taxon>
        <taxon>Coemansia</taxon>
    </lineage>
</organism>
<name>A0A9W8HTV5_9FUNG</name>
<keyword evidence="2" id="KW-1185">Reference proteome</keyword>
<sequence length="820" mass="90033">LSNNRPLPSGSAHSSADIASLNRQAKDLIEQTWTLGREQQAADILHACRRLCGRDSPAQQVHQACTVADTLGHSLIRNRRSAISATAFVAYIEFYAHLARPDITQRALYRFGAQWRRPPMAVCNAQLLALLRFRADCAVGRPLAAKTAADPQIVEQRLELRSVRAIVDRELRRERWQRFLLKTMEYAVPAAMAALVAKWLWFYNNFALAALAPPSRAAAMAVIAVALALGMRLLLRHSIMGILTTPRAPVPPLTHGMPLAQDSERAIWAILQRAFPAAPSEQAMDEISTLLTQSAAPVKAPWRLRVALRWCRIARRMAVVDPALLSIHGLRQRLASLWLRCLPRMFDSHDRCDASVRAADAQISDLADFVRTGFVSVPLALSSADAVAIARFASREASQQGLRDLLDLSAAGLLAIPRPEPHEPPDAMTDFLANWRAADEVLLHALPEDIHRARANATVTIFTALLQQLQQQLARSPSKSHRHLLGFTLRRLLRAASRDPSLPLSPALYYAAFAAARELRCCLLATQLATTVEHRFRCHDPHVLALLAHPPRSSASATTAISDWRQHGTPPGLPPIVATVTPYLSQLAQASTTTGKPGIVDTFIARWHAHGILSQSASIQCLASASAALPLSDSSTSTTTTAKPASSDRVAVCVESWARHGCQLAEAGTSTRDAGDPALPLYRLLTRCLKHCRSFEDNARVLRIFSAWEALVSRRPILRSVATAEFNSLSLALLVDAADAASHPQSTHTQESHILLGRALHTLDLMHDLAQLPPVRDFDRLRSIADRLHVDISERIRCWLPVLKTSPRSTKLASFAKSLL</sequence>
<proteinExistence type="predicted"/>
<gene>
    <name evidence="1" type="ORF">H4R20_004869</name>
</gene>
<dbReference type="AlphaFoldDB" id="A0A9W8HTV5"/>
<evidence type="ECO:0000313" key="1">
    <source>
        <dbReference type="EMBL" id="KAJ2798309.1"/>
    </source>
</evidence>
<dbReference type="OrthoDB" id="5524987at2759"/>
<feature type="non-terminal residue" evidence="1">
    <location>
        <position position="1"/>
    </location>
</feature>
<protein>
    <submittedName>
        <fullName evidence="1">Uncharacterized protein</fullName>
    </submittedName>
</protein>
<dbReference type="EMBL" id="JANBUO010001429">
    <property type="protein sequence ID" value="KAJ2798309.1"/>
    <property type="molecule type" value="Genomic_DNA"/>
</dbReference>